<name>A0A2P7YCZ8_9ASCO</name>
<organism evidence="3 4">
    <name type="scientific">Candidozyma pseudohaemuli</name>
    <dbReference type="NCBI Taxonomy" id="418784"/>
    <lineage>
        <taxon>Eukaryota</taxon>
        <taxon>Fungi</taxon>
        <taxon>Dikarya</taxon>
        <taxon>Ascomycota</taxon>
        <taxon>Saccharomycotina</taxon>
        <taxon>Pichiomycetes</taxon>
        <taxon>Metschnikowiaceae</taxon>
        <taxon>Candidozyma</taxon>
    </lineage>
</organism>
<dbReference type="EMBL" id="PYFQ01000021">
    <property type="protein sequence ID" value="PSK33848.1"/>
    <property type="molecule type" value="Genomic_DNA"/>
</dbReference>
<gene>
    <name evidence="3" type="ORF">C7M61_005040</name>
</gene>
<feature type="transmembrane region" description="Helical" evidence="2">
    <location>
        <begin position="53"/>
        <end position="76"/>
    </location>
</feature>
<dbReference type="Pfam" id="PF11124">
    <property type="entry name" value="Pho86"/>
    <property type="match status" value="1"/>
</dbReference>
<dbReference type="STRING" id="418784.A0A2P7YCZ8"/>
<keyword evidence="2" id="KW-0472">Membrane</keyword>
<dbReference type="RefSeq" id="XP_024711414.1">
    <property type="nucleotide sequence ID" value="XM_024860352.1"/>
</dbReference>
<feature type="compositionally biased region" description="Low complexity" evidence="1">
    <location>
        <begin position="324"/>
        <end position="340"/>
    </location>
</feature>
<feature type="transmembrane region" description="Helical" evidence="2">
    <location>
        <begin position="96"/>
        <end position="120"/>
    </location>
</feature>
<dbReference type="OrthoDB" id="4082764at2759"/>
<keyword evidence="2" id="KW-0812">Transmembrane</keyword>
<sequence>MVYHPDLDLHKPLDREVPATIRRSPLRPRLALSALTLHGDFYRQLQSKTNARIFWHPATQIFMVLVLTVTVVYQFHDLWAVLDTWAEFGDLVLHNKYLVTAVFPSLIFVAGTVGLTSFLLTDEIREISDKLGGDAYQQRLFLFPLKVYANSSPKDLENKASAEFLETASATTELIEYRESPIAVVTVVLVPEKSSKDTFYAQITGFHVRKAYKEAGLQSDLLDIAVEKTRVLAAAYVKKNKLKKKAPRTVLLCDAYSVDELNRPVLEKRGFELKLATTQLDPFAEGDVKGEKFLSLIPDSVVKRFFGVYRQTYELELDGEGEVEASGAEVASSTVKSRKR</sequence>
<evidence type="ECO:0000313" key="3">
    <source>
        <dbReference type="EMBL" id="PSK33848.1"/>
    </source>
</evidence>
<proteinExistence type="predicted"/>
<comment type="caution">
    <text evidence="3">The sequence shown here is derived from an EMBL/GenBank/DDBJ whole genome shotgun (WGS) entry which is preliminary data.</text>
</comment>
<keyword evidence="4" id="KW-1185">Reference proteome</keyword>
<dbReference type="Proteomes" id="UP000241107">
    <property type="component" value="Unassembled WGS sequence"/>
</dbReference>
<dbReference type="VEuPathDB" id="FungiDB:C7M61_005040"/>
<evidence type="ECO:0000313" key="4">
    <source>
        <dbReference type="Proteomes" id="UP000241107"/>
    </source>
</evidence>
<dbReference type="InterPro" id="IPR024297">
    <property type="entry name" value="Pho86"/>
</dbReference>
<evidence type="ECO:0000256" key="1">
    <source>
        <dbReference type="SAM" id="MobiDB-lite"/>
    </source>
</evidence>
<keyword evidence="2" id="KW-1133">Transmembrane helix</keyword>
<feature type="region of interest" description="Disordered" evidence="1">
    <location>
        <begin position="320"/>
        <end position="340"/>
    </location>
</feature>
<dbReference type="AlphaFoldDB" id="A0A2P7YCZ8"/>
<evidence type="ECO:0000256" key="2">
    <source>
        <dbReference type="SAM" id="Phobius"/>
    </source>
</evidence>
<dbReference type="GeneID" id="36568427"/>
<protein>
    <submittedName>
        <fullName evidence="3">Uncharacterized protein</fullName>
    </submittedName>
</protein>
<reference evidence="3 4" key="1">
    <citation type="submission" date="2018-03" db="EMBL/GenBank/DDBJ databases">
        <title>Candida pseudohaemulonii genome assembly and annotation.</title>
        <authorList>
            <person name="Munoz J.F."/>
            <person name="Gade L.G."/>
            <person name="Chow N.A."/>
            <person name="Litvintseva A.P."/>
            <person name="Loparev V.N."/>
            <person name="Cuomo C.A."/>
        </authorList>
    </citation>
    <scope>NUCLEOTIDE SEQUENCE [LARGE SCALE GENOMIC DNA]</scope>
    <source>
        <strain evidence="3 4">B12108</strain>
    </source>
</reference>
<accession>A0A2P7YCZ8</accession>